<accession>A0A7W6ACR9</accession>
<evidence type="ECO:0000313" key="1">
    <source>
        <dbReference type="EMBL" id="MBB3880942.1"/>
    </source>
</evidence>
<dbReference type="EMBL" id="JACIDH010000025">
    <property type="protein sequence ID" value="MBB3880942.1"/>
    <property type="molecule type" value="Genomic_DNA"/>
</dbReference>
<reference evidence="1 2" key="1">
    <citation type="submission" date="2020-08" db="EMBL/GenBank/DDBJ databases">
        <title>Genomic Encyclopedia of Type Strains, Phase IV (KMG-IV): sequencing the most valuable type-strain genomes for metagenomic binning, comparative biology and taxonomic classification.</title>
        <authorList>
            <person name="Goeker M."/>
        </authorList>
    </citation>
    <scope>NUCLEOTIDE SEQUENCE [LARGE SCALE GENOMIC DNA]</scope>
    <source>
        <strain evidence="1 2">DSM 19512</strain>
    </source>
</reference>
<keyword evidence="2" id="KW-1185">Reference proteome</keyword>
<organism evidence="1 2">
    <name type="scientific">Sphingomonas pseudosanguinis</name>
    <dbReference type="NCBI Taxonomy" id="413712"/>
    <lineage>
        <taxon>Bacteria</taxon>
        <taxon>Pseudomonadati</taxon>
        <taxon>Pseudomonadota</taxon>
        <taxon>Alphaproteobacteria</taxon>
        <taxon>Sphingomonadales</taxon>
        <taxon>Sphingomonadaceae</taxon>
        <taxon>Sphingomonas</taxon>
    </lineage>
</organism>
<sequence>MLGGKQATVCGSGKRAIYRYGRPGRVELTAFDLRLARRGYSGGGETQIHVANRDYRYILFDRTIRTGFGADGRNDPAISSGLIIRRAGRTIATRPCDNDAPIPARATTVMPADGTVLPH</sequence>
<dbReference type="Proteomes" id="UP000538670">
    <property type="component" value="Unassembled WGS sequence"/>
</dbReference>
<dbReference type="RefSeq" id="WP_206362426.1">
    <property type="nucleotide sequence ID" value="NZ_JACIDH010000025.1"/>
</dbReference>
<protein>
    <submittedName>
        <fullName evidence="1">Uncharacterized protein</fullName>
    </submittedName>
</protein>
<gene>
    <name evidence="1" type="ORF">GGR48_003395</name>
</gene>
<proteinExistence type="predicted"/>
<dbReference type="AlphaFoldDB" id="A0A7W6ACR9"/>
<name>A0A7W6ACR9_9SPHN</name>
<comment type="caution">
    <text evidence="1">The sequence shown here is derived from an EMBL/GenBank/DDBJ whole genome shotgun (WGS) entry which is preliminary data.</text>
</comment>
<evidence type="ECO:0000313" key="2">
    <source>
        <dbReference type="Proteomes" id="UP000538670"/>
    </source>
</evidence>